<name>A0A2G2UZM3_CAPBA</name>
<sequence>MNGEVRWYVSSRFSFTLSLVGLVFIIDCITYICVDGVMVLDEFEGYINFMMMPDKSRGYMDDMMMPGDSKGYTDVMMVPNLFGGYNDDMMMPDNFVGYVDDIMLPGNSKGYIDDVMIPDKFKGYTDDIYVVWDAVMDSLLYVLLGVLPDGMGHRGNFGQRAIQPK</sequence>
<protein>
    <submittedName>
        <fullName evidence="2">Uncharacterized protein</fullName>
    </submittedName>
</protein>
<gene>
    <name evidence="2" type="ORF">CQW23_34164</name>
</gene>
<dbReference type="PANTHER" id="PTHR48181">
    <property type="match status" value="1"/>
</dbReference>
<keyword evidence="1" id="KW-0812">Transmembrane</keyword>
<keyword evidence="1" id="KW-1133">Transmembrane helix</keyword>
<dbReference type="OrthoDB" id="10628140at2759"/>
<evidence type="ECO:0000256" key="1">
    <source>
        <dbReference type="SAM" id="Phobius"/>
    </source>
</evidence>
<organism evidence="2">
    <name type="scientific">Capsicum baccatum</name>
    <name type="common">Peruvian pepper</name>
    <dbReference type="NCBI Taxonomy" id="33114"/>
    <lineage>
        <taxon>Eukaryota</taxon>
        <taxon>Viridiplantae</taxon>
        <taxon>Streptophyta</taxon>
        <taxon>Embryophyta</taxon>
        <taxon>Tracheophyta</taxon>
        <taxon>Spermatophyta</taxon>
        <taxon>Magnoliopsida</taxon>
        <taxon>eudicotyledons</taxon>
        <taxon>Gunneridae</taxon>
        <taxon>Pentapetalae</taxon>
        <taxon>asterids</taxon>
        <taxon>lamiids</taxon>
        <taxon>Solanales</taxon>
        <taxon>Solanaceae</taxon>
        <taxon>Solanoideae</taxon>
        <taxon>Capsiceae</taxon>
        <taxon>Capsicum</taxon>
    </lineage>
</organism>
<reference evidence="2" key="2">
    <citation type="journal article" date="2017" name="J. Anim. Genet.">
        <title>Multiple reference genome sequences of hot pepper reveal the massive evolution of plant disease resistance genes by retroduplication.</title>
        <authorList>
            <person name="Kim S."/>
            <person name="Park J."/>
            <person name="Yeom S.-I."/>
            <person name="Kim Y.-M."/>
            <person name="Seo E."/>
            <person name="Kim K.-T."/>
            <person name="Kim M.-S."/>
            <person name="Lee J.M."/>
            <person name="Cheong K."/>
            <person name="Shin H.-S."/>
            <person name="Kim S.-B."/>
            <person name="Han K."/>
            <person name="Lee J."/>
            <person name="Park M."/>
            <person name="Lee H.-A."/>
            <person name="Lee H.-Y."/>
            <person name="Lee Y."/>
            <person name="Oh S."/>
            <person name="Lee J.H."/>
            <person name="Choi E."/>
            <person name="Choi E."/>
            <person name="Lee S.E."/>
            <person name="Jeon J."/>
            <person name="Kim H."/>
            <person name="Choi G."/>
            <person name="Song H."/>
            <person name="Lee J."/>
            <person name="Lee S.-C."/>
            <person name="Kwon J.-K."/>
            <person name="Lee H.-Y."/>
            <person name="Koo N."/>
            <person name="Hong Y."/>
            <person name="Kim R.W."/>
            <person name="Kang W.-H."/>
            <person name="Huh J.H."/>
            <person name="Kang B.-C."/>
            <person name="Yang T.-J."/>
            <person name="Lee Y.-H."/>
            <person name="Bennetzen J.L."/>
            <person name="Choi D."/>
        </authorList>
    </citation>
    <scope>NUCLEOTIDE SEQUENCE [LARGE SCALE GENOMIC DNA]</scope>
    <source>
        <strain evidence="2">cv. PBC81</strain>
    </source>
</reference>
<accession>A0A2G2UZM3</accession>
<evidence type="ECO:0000313" key="2">
    <source>
        <dbReference type="EMBL" id="PHT26221.1"/>
    </source>
</evidence>
<keyword evidence="1" id="KW-0472">Membrane</keyword>
<reference evidence="2" key="1">
    <citation type="journal article" date="2017" name="Genome Biol.">
        <title>New reference genome sequences of hot pepper reveal the massive evolution of plant disease-resistance genes by retroduplication.</title>
        <authorList>
            <person name="Kim S."/>
            <person name="Park J."/>
            <person name="Yeom S.I."/>
            <person name="Kim Y.M."/>
            <person name="Seo E."/>
            <person name="Kim K.T."/>
            <person name="Kim M.S."/>
            <person name="Lee J.M."/>
            <person name="Cheong K."/>
            <person name="Shin H.S."/>
            <person name="Kim S.B."/>
            <person name="Han K."/>
            <person name="Lee J."/>
            <person name="Park M."/>
            <person name="Lee H.A."/>
            <person name="Lee H.Y."/>
            <person name="Lee Y."/>
            <person name="Oh S."/>
            <person name="Lee J.H."/>
            <person name="Choi E."/>
            <person name="Choi E."/>
            <person name="Lee S.E."/>
            <person name="Jeon J."/>
            <person name="Kim H."/>
            <person name="Choi G."/>
            <person name="Song H."/>
            <person name="Lee J."/>
            <person name="Lee S.C."/>
            <person name="Kwon J.K."/>
            <person name="Lee H.Y."/>
            <person name="Koo N."/>
            <person name="Hong Y."/>
            <person name="Kim R.W."/>
            <person name="Kang W.H."/>
            <person name="Huh J.H."/>
            <person name="Kang B.C."/>
            <person name="Yang T.J."/>
            <person name="Lee Y.H."/>
            <person name="Bennetzen J.L."/>
            <person name="Choi D."/>
        </authorList>
    </citation>
    <scope>NUCLEOTIDE SEQUENCE [LARGE SCALE GENOMIC DNA]</scope>
    <source>
        <strain evidence="2">PBC81</strain>
        <tissue evidence="2">Leaf</tissue>
    </source>
</reference>
<dbReference type="PANTHER" id="PTHR48181:SF1">
    <property type="match status" value="1"/>
</dbReference>
<proteinExistence type="predicted"/>
<dbReference type="EMBL" id="MLFT02000930">
    <property type="protein sequence ID" value="PHT26221.1"/>
    <property type="molecule type" value="Genomic_DNA"/>
</dbReference>
<feature type="transmembrane region" description="Helical" evidence="1">
    <location>
        <begin position="12"/>
        <end position="34"/>
    </location>
</feature>
<dbReference type="AlphaFoldDB" id="A0A2G2UZM3"/>
<comment type="caution">
    <text evidence="2">The sequence shown here is derived from an EMBL/GenBank/DDBJ whole genome shotgun (WGS) entry which is preliminary data.</text>
</comment>